<dbReference type="PANTHER" id="PTHR42800:SF3">
    <property type="entry name" value="GLYCOSYL HYDROLASE FAMILY 32 N-TERMINAL DOMAIN-CONTAINING PROTEIN"/>
    <property type="match status" value="1"/>
</dbReference>
<reference evidence="8" key="2">
    <citation type="submission" date="2020-03" db="EMBL/GenBank/DDBJ databases">
        <authorList>
            <person name="Fu F.-F."/>
            <person name="Chen J."/>
        </authorList>
    </citation>
    <scope>NUCLEOTIDE SEQUENCE</scope>
    <source>
        <strain evidence="8">Lc1</strain>
    </source>
</reference>
<dbReference type="SMART" id="SM00640">
    <property type="entry name" value="Glyco_32"/>
    <property type="match status" value="1"/>
</dbReference>
<evidence type="ECO:0000259" key="7">
    <source>
        <dbReference type="Pfam" id="PF08244"/>
    </source>
</evidence>
<evidence type="ECO:0000256" key="5">
    <source>
        <dbReference type="SAM" id="MobiDB-lite"/>
    </source>
</evidence>
<organism evidence="8 9">
    <name type="scientific">Colletotrichum gloeosporioides</name>
    <name type="common">Anthracnose fungus</name>
    <name type="synonym">Glomerella cingulata</name>
    <dbReference type="NCBI Taxonomy" id="474922"/>
    <lineage>
        <taxon>Eukaryota</taxon>
        <taxon>Fungi</taxon>
        <taxon>Dikarya</taxon>
        <taxon>Ascomycota</taxon>
        <taxon>Pezizomycotina</taxon>
        <taxon>Sordariomycetes</taxon>
        <taxon>Hypocreomycetidae</taxon>
        <taxon>Glomerellales</taxon>
        <taxon>Glomerellaceae</taxon>
        <taxon>Colletotrichum</taxon>
        <taxon>Colletotrichum gloeosporioides species complex</taxon>
    </lineage>
</organism>
<dbReference type="Gene3D" id="2.60.120.560">
    <property type="entry name" value="Exo-inulinase, domain 1"/>
    <property type="match status" value="1"/>
</dbReference>
<dbReference type="InterPro" id="IPR013320">
    <property type="entry name" value="ConA-like_dom_sf"/>
</dbReference>
<dbReference type="InterPro" id="IPR001362">
    <property type="entry name" value="Glyco_hydro_32"/>
</dbReference>
<dbReference type="Pfam" id="PF00251">
    <property type="entry name" value="Glyco_hydro_32N"/>
    <property type="match status" value="1"/>
</dbReference>
<dbReference type="InterPro" id="IPR013189">
    <property type="entry name" value="Glyco_hydro_32_C"/>
</dbReference>
<feature type="domain" description="Glycosyl hydrolase family 32 N-terminal" evidence="6">
    <location>
        <begin position="59"/>
        <end position="402"/>
    </location>
</feature>
<dbReference type="GO" id="GO:0004575">
    <property type="term" value="F:sucrose alpha-glucosidase activity"/>
    <property type="evidence" value="ECO:0007669"/>
    <property type="project" value="TreeGrafter"/>
</dbReference>
<dbReference type="RefSeq" id="XP_045263898.1">
    <property type="nucleotide sequence ID" value="XM_045412114.1"/>
</dbReference>
<dbReference type="PANTHER" id="PTHR42800">
    <property type="entry name" value="EXOINULINASE INUD (AFU_ORTHOLOGUE AFUA_5G00480)"/>
    <property type="match status" value="1"/>
</dbReference>
<dbReference type="Pfam" id="PF08244">
    <property type="entry name" value="Glyco_hydro_32C"/>
    <property type="match status" value="1"/>
</dbReference>
<keyword evidence="9" id="KW-1185">Reference proteome</keyword>
<dbReference type="GO" id="GO:0005987">
    <property type="term" value="P:sucrose catabolic process"/>
    <property type="evidence" value="ECO:0007669"/>
    <property type="project" value="TreeGrafter"/>
</dbReference>
<evidence type="ECO:0000256" key="1">
    <source>
        <dbReference type="ARBA" id="ARBA00009902"/>
    </source>
</evidence>
<comment type="similarity">
    <text evidence="1 4">Belongs to the glycosyl hydrolase 32 family.</text>
</comment>
<comment type="caution">
    <text evidence="8">The sequence shown here is derived from an EMBL/GenBank/DDBJ whole genome shotgun (WGS) entry which is preliminary data.</text>
</comment>
<dbReference type="EMBL" id="WVTB01000049">
    <property type="protein sequence ID" value="KAF3804739.1"/>
    <property type="molecule type" value="Genomic_DNA"/>
</dbReference>
<evidence type="ECO:0000256" key="3">
    <source>
        <dbReference type="ARBA" id="ARBA00023295"/>
    </source>
</evidence>
<dbReference type="GeneID" id="69019352"/>
<dbReference type="SUPFAM" id="SSF75005">
    <property type="entry name" value="Arabinanase/levansucrase/invertase"/>
    <property type="match status" value="1"/>
</dbReference>
<evidence type="ECO:0000256" key="2">
    <source>
        <dbReference type="ARBA" id="ARBA00022801"/>
    </source>
</evidence>
<dbReference type="Gene3D" id="2.115.10.20">
    <property type="entry name" value="Glycosyl hydrolase domain, family 43"/>
    <property type="match status" value="1"/>
</dbReference>
<reference evidence="8" key="1">
    <citation type="journal article" date="2020" name="Phytopathology">
        <title>Genome sequence and comparative analysis of Colletotrichum gloeosporioides isolated from Liriodendron leaves.</title>
        <authorList>
            <person name="Fu F.F."/>
            <person name="Hao Z."/>
            <person name="Wang P."/>
            <person name="Lu Y."/>
            <person name="Xue L.J."/>
            <person name="Wei G."/>
            <person name="Tian Y."/>
            <person name="Baishi H."/>
            <person name="Xu H."/>
            <person name="Shi J."/>
            <person name="Cheng T."/>
            <person name="Wang G."/>
            <person name="Yi Y."/>
            <person name="Chen J."/>
        </authorList>
    </citation>
    <scope>NUCLEOTIDE SEQUENCE</scope>
    <source>
        <strain evidence="8">Lc1</strain>
    </source>
</reference>
<accession>A0A8H4FKY9</accession>
<name>A0A8H4FKY9_COLGL</name>
<evidence type="ECO:0000313" key="8">
    <source>
        <dbReference type="EMBL" id="KAF3804739.1"/>
    </source>
</evidence>
<dbReference type="Proteomes" id="UP000613401">
    <property type="component" value="Unassembled WGS sequence"/>
</dbReference>
<dbReference type="SUPFAM" id="SSF49899">
    <property type="entry name" value="Concanavalin A-like lectins/glucanases"/>
    <property type="match status" value="1"/>
</dbReference>
<feature type="domain" description="Glycosyl hydrolase family 32 C-terminal" evidence="7">
    <location>
        <begin position="470"/>
        <end position="595"/>
    </location>
</feature>
<evidence type="ECO:0000313" key="9">
    <source>
        <dbReference type="Proteomes" id="UP000613401"/>
    </source>
</evidence>
<gene>
    <name evidence="8" type="ORF">GCG54_00012231</name>
</gene>
<dbReference type="InterPro" id="IPR023296">
    <property type="entry name" value="Glyco_hydro_beta-prop_sf"/>
</dbReference>
<keyword evidence="3 4" id="KW-0326">Glycosidase</keyword>
<sequence length="623" mass="69128">MSPEQPSSPPFAHLESSGNSASEGGSCVHSRSTSVSEPDDGDVFLNKEDVFNKWRPKFHLIAPKGWLNDPCAPGYDRANDCYHIGFQWNPDTPEWGNIKWGAANSRDLLSWDVSVEPSIVPTETDDQGGVFTGCLSPVELRPGEMTTFYTSARILPIHHTLPYNYGSEGLSLATSTNSGRTWDRHATPILPGPPTDLKVTGWRDPFVSTWPSMAKALGDSEETLYGIVSGGLLGQGPTPFIYRLDSEDITKWSFLSPLVSLPCNFSQSPRWSADHGANWEVTNFLSLQDPDDDRTHDFLIMGVEGLLATEKSRGRSDFDKDHGQLWMCGTIEAQEGQPRMKHLYGGPLDHGAYYAGNSFWDPKTNQRIIVGWVVEEDLPIELKRRQGWAGFLSVPRVLKIQRLRRVTKSLVSSLEEISSIDLRQDGVQEGSDEPTFEVTTLCAVPDDRLRGLRRSTSPVRSGDGFIFPQGCSTLEVVVSFEISPQVQSAGLKITFGGNHAQEATIEFDPSCERLTIRRDKSTKETGVVVVEDTAPHTLFTYVDESDGKRRKQELLNLRFLFDVSVLELFANERTALTTRLYADLPRIAAIEPFTHQRDFSGSPPGTTSGALHEFTCWELGSGQ</sequence>
<dbReference type="InterPro" id="IPR013148">
    <property type="entry name" value="Glyco_hydro_32_N"/>
</dbReference>
<evidence type="ECO:0000259" key="6">
    <source>
        <dbReference type="Pfam" id="PF00251"/>
    </source>
</evidence>
<feature type="compositionally biased region" description="Low complexity" evidence="5">
    <location>
        <begin position="15"/>
        <end position="26"/>
    </location>
</feature>
<proteinExistence type="inferred from homology"/>
<protein>
    <submittedName>
        <fullName evidence="8">Beta-fructofuranosidase insoluble isoenzyme CWINV2</fullName>
    </submittedName>
</protein>
<feature type="region of interest" description="Disordered" evidence="5">
    <location>
        <begin position="1"/>
        <end position="42"/>
    </location>
</feature>
<dbReference type="CDD" id="cd18621">
    <property type="entry name" value="GH32_XdINV-like"/>
    <property type="match status" value="1"/>
</dbReference>
<keyword evidence="2 4" id="KW-0378">Hydrolase</keyword>
<evidence type="ECO:0000256" key="4">
    <source>
        <dbReference type="RuleBase" id="RU362110"/>
    </source>
</evidence>
<dbReference type="GO" id="GO:0005737">
    <property type="term" value="C:cytoplasm"/>
    <property type="evidence" value="ECO:0007669"/>
    <property type="project" value="TreeGrafter"/>
</dbReference>
<dbReference type="AlphaFoldDB" id="A0A8H4FKY9"/>